<dbReference type="SUPFAM" id="SSF53098">
    <property type="entry name" value="Ribonuclease H-like"/>
    <property type="match status" value="1"/>
</dbReference>
<dbReference type="InterPro" id="IPR012337">
    <property type="entry name" value="RNaseH-like_sf"/>
</dbReference>
<dbReference type="AlphaFoldDB" id="A0A225W315"/>
<feature type="region of interest" description="Disordered" evidence="1">
    <location>
        <begin position="179"/>
        <end position="224"/>
    </location>
</feature>
<proteinExistence type="predicted"/>
<name>A0A225W315_9STRA</name>
<keyword evidence="2" id="KW-0695">RNA-directed DNA polymerase</keyword>
<dbReference type="EMBL" id="NBNE01002031">
    <property type="protein sequence ID" value="OWZ11774.1"/>
    <property type="molecule type" value="Genomic_DNA"/>
</dbReference>
<dbReference type="Proteomes" id="UP000198211">
    <property type="component" value="Unassembled WGS sequence"/>
</dbReference>
<keyword evidence="2" id="KW-0548">Nucleotidyltransferase</keyword>
<dbReference type="GO" id="GO:0003964">
    <property type="term" value="F:RNA-directed DNA polymerase activity"/>
    <property type="evidence" value="ECO:0007669"/>
    <property type="project" value="UniProtKB-KW"/>
</dbReference>
<keyword evidence="2" id="KW-0808">Transferase</keyword>
<dbReference type="GO" id="GO:0003676">
    <property type="term" value="F:nucleic acid binding"/>
    <property type="evidence" value="ECO:0007669"/>
    <property type="project" value="InterPro"/>
</dbReference>
<feature type="compositionally biased region" description="Polar residues" evidence="1">
    <location>
        <begin position="179"/>
        <end position="200"/>
    </location>
</feature>
<keyword evidence="3" id="KW-1185">Reference proteome</keyword>
<sequence length="329" mass="36766">MQLVVPETLQVIIKELVGPMIGSAIASTGEGYTRVWENVLIVKQAKDDLVSMVSHLATYPFQIIAMDRIPSLPRSFNGNTELLIFVDLFSGYVIAEASAPRSAQMIAETYEESVLHRFGANKSQADFFKSSTRSWVNANALLWITDPNLMDPQSGWSRLLPELLRCMCRIWINMIGTNTQNDSSSRSTPQEIGSGIQSRNGDPGGEHSQARSRSKKVAISGAKAREQVNRRLREAIADLADTHTPTSNGCWIKSPVVLGSRSTYSIFPVVHISKIKPVRMFPDRSVAHLLESDADRVDFDEALLPEDSWIQDRGPDEYEVDRISDMRDW</sequence>
<evidence type="ECO:0000313" key="3">
    <source>
        <dbReference type="Proteomes" id="UP000198211"/>
    </source>
</evidence>
<dbReference type="InterPro" id="IPR036397">
    <property type="entry name" value="RNaseH_sf"/>
</dbReference>
<reference evidence="3" key="1">
    <citation type="submission" date="2017-03" db="EMBL/GenBank/DDBJ databases">
        <title>Phytopthora megakarya and P. palmivora, two closely related causual agents of cacao black pod achieved similar genome size and gene model numbers by different mechanisms.</title>
        <authorList>
            <person name="Ali S."/>
            <person name="Shao J."/>
            <person name="Larry D.J."/>
            <person name="Kronmiller B."/>
            <person name="Shen D."/>
            <person name="Strem M.D."/>
            <person name="Melnick R.L."/>
            <person name="Guiltinan M.J."/>
            <person name="Tyler B.M."/>
            <person name="Meinhardt L.W."/>
            <person name="Bailey B.A."/>
        </authorList>
    </citation>
    <scope>NUCLEOTIDE SEQUENCE [LARGE SCALE GENOMIC DNA]</scope>
    <source>
        <strain evidence="3">zdho120</strain>
    </source>
</reference>
<protein>
    <submittedName>
        <fullName evidence="2">Reverse transcriptase</fullName>
    </submittedName>
</protein>
<gene>
    <name evidence="2" type="ORF">PHMEG_00015160</name>
</gene>
<dbReference type="Gene3D" id="3.30.420.10">
    <property type="entry name" value="Ribonuclease H-like superfamily/Ribonuclease H"/>
    <property type="match status" value="1"/>
</dbReference>
<evidence type="ECO:0000313" key="2">
    <source>
        <dbReference type="EMBL" id="OWZ11774.1"/>
    </source>
</evidence>
<comment type="caution">
    <text evidence="2">The sequence shown here is derived from an EMBL/GenBank/DDBJ whole genome shotgun (WGS) entry which is preliminary data.</text>
</comment>
<dbReference type="OrthoDB" id="101303at2759"/>
<evidence type="ECO:0000256" key="1">
    <source>
        <dbReference type="SAM" id="MobiDB-lite"/>
    </source>
</evidence>
<accession>A0A225W315</accession>
<organism evidence="2 3">
    <name type="scientific">Phytophthora megakarya</name>
    <dbReference type="NCBI Taxonomy" id="4795"/>
    <lineage>
        <taxon>Eukaryota</taxon>
        <taxon>Sar</taxon>
        <taxon>Stramenopiles</taxon>
        <taxon>Oomycota</taxon>
        <taxon>Peronosporomycetes</taxon>
        <taxon>Peronosporales</taxon>
        <taxon>Peronosporaceae</taxon>
        <taxon>Phytophthora</taxon>
    </lineage>
</organism>